<evidence type="ECO:0000256" key="1">
    <source>
        <dbReference type="ARBA" id="ARBA00022737"/>
    </source>
</evidence>
<dbReference type="InterPro" id="IPR019734">
    <property type="entry name" value="TPR_rpt"/>
</dbReference>
<dbReference type="SUPFAM" id="SSF48452">
    <property type="entry name" value="TPR-like"/>
    <property type="match status" value="1"/>
</dbReference>
<accession>A0A2G9TA51</accession>
<dbReference type="Proteomes" id="UP000230423">
    <property type="component" value="Unassembled WGS sequence"/>
</dbReference>
<feature type="repeat" description="TPR" evidence="4">
    <location>
        <begin position="7"/>
        <end position="40"/>
    </location>
</feature>
<dbReference type="Gene3D" id="1.25.40.10">
    <property type="entry name" value="Tetratricopeptide repeat domain"/>
    <property type="match status" value="1"/>
</dbReference>
<gene>
    <name evidence="5" type="ORF">TELCIR_23779</name>
</gene>
<evidence type="ECO:0000313" key="6">
    <source>
        <dbReference type="Proteomes" id="UP000230423"/>
    </source>
</evidence>
<evidence type="ECO:0000256" key="2">
    <source>
        <dbReference type="ARBA" id="ARBA00022803"/>
    </source>
</evidence>
<keyword evidence="6" id="KW-1185">Reference proteome</keyword>
<keyword evidence="1" id="KW-0677">Repeat</keyword>
<name>A0A2G9TA51_TELCI</name>
<dbReference type="PROSITE" id="PS50005">
    <property type="entry name" value="TPR"/>
    <property type="match status" value="1"/>
</dbReference>
<reference evidence="5 6" key="1">
    <citation type="submission" date="2015-09" db="EMBL/GenBank/DDBJ databases">
        <title>Draft genome of the parasitic nematode Teladorsagia circumcincta isolate WARC Sus (inbred).</title>
        <authorList>
            <person name="Mitreva M."/>
        </authorList>
    </citation>
    <scope>NUCLEOTIDE SEQUENCE [LARGE SCALE GENOMIC DNA]</scope>
    <source>
        <strain evidence="5 6">S</strain>
    </source>
</reference>
<evidence type="ECO:0000256" key="3">
    <source>
        <dbReference type="ARBA" id="ARBA00024020"/>
    </source>
</evidence>
<comment type="similarity">
    <text evidence="3">Belongs to the TTC27 family.</text>
</comment>
<evidence type="ECO:0000313" key="5">
    <source>
        <dbReference type="EMBL" id="PIO54846.1"/>
    </source>
</evidence>
<dbReference type="EMBL" id="KZ391827">
    <property type="protein sequence ID" value="PIO54846.1"/>
    <property type="molecule type" value="Genomic_DNA"/>
</dbReference>
<dbReference type="InterPro" id="IPR044244">
    <property type="entry name" value="TTC27/Emw1"/>
</dbReference>
<dbReference type="InterPro" id="IPR011990">
    <property type="entry name" value="TPR-like_helical_dom_sf"/>
</dbReference>
<sequence>MSNDRNARARKSLGNLMVLRKQFESAYEHLRRSLELQPIQEALKFNFEHPKVWENYLLLCVDTAEFDQVK</sequence>
<evidence type="ECO:0000256" key="4">
    <source>
        <dbReference type="PROSITE-ProRule" id="PRU00339"/>
    </source>
</evidence>
<dbReference type="PANTHER" id="PTHR16193:SF0">
    <property type="entry name" value="TETRATRICOPEPTIDE REPEAT PROTEIN 27"/>
    <property type="match status" value="1"/>
</dbReference>
<dbReference type="PANTHER" id="PTHR16193">
    <property type="entry name" value="TETRATRICOPEPTIDE REPEAT PROTEIN 27"/>
    <property type="match status" value="1"/>
</dbReference>
<proteinExistence type="inferred from homology"/>
<dbReference type="OrthoDB" id="1936594at2759"/>
<keyword evidence="2 4" id="KW-0802">TPR repeat</keyword>
<dbReference type="AlphaFoldDB" id="A0A2G9TA51"/>
<organism evidence="5 6">
    <name type="scientific">Teladorsagia circumcincta</name>
    <name type="common">Brown stomach worm</name>
    <name type="synonym">Ostertagia circumcincta</name>
    <dbReference type="NCBI Taxonomy" id="45464"/>
    <lineage>
        <taxon>Eukaryota</taxon>
        <taxon>Metazoa</taxon>
        <taxon>Ecdysozoa</taxon>
        <taxon>Nematoda</taxon>
        <taxon>Chromadorea</taxon>
        <taxon>Rhabditida</taxon>
        <taxon>Rhabditina</taxon>
        <taxon>Rhabditomorpha</taxon>
        <taxon>Strongyloidea</taxon>
        <taxon>Trichostrongylidae</taxon>
        <taxon>Teladorsagia</taxon>
    </lineage>
</organism>
<protein>
    <submittedName>
        <fullName evidence="5">Uncharacterized protein</fullName>
    </submittedName>
</protein>